<dbReference type="InterPro" id="IPR010982">
    <property type="entry name" value="Lambda_DNA-bd_dom_sf"/>
</dbReference>
<dbReference type="InterPro" id="IPR010057">
    <property type="entry name" value="Transcription_activator_Rgg_C"/>
</dbReference>
<dbReference type="AlphaFoldDB" id="A0A143YH19"/>
<dbReference type="STRING" id="640938.TR210_732"/>
<dbReference type="GO" id="GO:0003677">
    <property type="term" value="F:DNA binding"/>
    <property type="evidence" value="ECO:0007669"/>
    <property type="project" value="InterPro"/>
</dbReference>
<dbReference type="PANTHER" id="PTHR37038">
    <property type="entry name" value="TRANSCRIPTIONAL REGULATOR-RELATED"/>
    <property type="match status" value="1"/>
</dbReference>
<dbReference type="Proteomes" id="UP000076878">
    <property type="component" value="Unassembled WGS sequence"/>
</dbReference>
<dbReference type="PROSITE" id="PS50943">
    <property type="entry name" value="HTH_CROC1"/>
    <property type="match status" value="1"/>
</dbReference>
<protein>
    <recommendedName>
        <fullName evidence="1">HTH cro/C1-type domain-containing protein</fullName>
    </recommendedName>
</protein>
<dbReference type="InterPro" id="IPR053163">
    <property type="entry name" value="HTH-type_regulator_Rgg"/>
</dbReference>
<dbReference type="EMBL" id="FNYT01000004">
    <property type="protein sequence ID" value="SEI87331.1"/>
    <property type="molecule type" value="Genomic_DNA"/>
</dbReference>
<dbReference type="OrthoDB" id="2360592at2"/>
<organism evidence="2 4">
    <name type="scientific">Trichococcus ilyis</name>
    <dbReference type="NCBI Taxonomy" id="640938"/>
    <lineage>
        <taxon>Bacteria</taxon>
        <taxon>Bacillati</taxon>
        <taxon>Bacillota</taxon>
        <taxon>Bacilli</taxon>
        <taxon>Lactobacillales</taxon>
        <taxon>Carnobacteriaceae</taxon>
        <taxon>Trichococcus</taxon>
    </lineage>
</organism>
<feature type="domain" description="HTH cro/C1-type" evidence="1">
    <location>
        <begin position="12"/>
        <end position="65"/>
    </location>
</feature>
<gene>
    <name evidence="3" type="ORF">SAMN05216375_104125</name>
    <name evidence="2" type="ORF">TR210_732</name>
</gene>
<reference evidence="2 4" key="1">
    <citation type="submission" date="2016-02" db="EMBL/GenBank/DDBJ databases">
        <authorList>
            <person name="Wen L."/>
            <person name="He K."/>
            <person name="Yang H."/>
        </authorList>
    </citation>
    <scope>NUCLEOTIDE SEQUENCE [LARGE SCALE GENOMIC DNA]</scope>
    <source>
        <strain evidence="2">Trichococcus_R210</strain>
    </source>
</reference>
<sequence>MDNHSAGFGKTLLRIRKNKQYSQQYMAENKIHQSTYSKIERDLIEPTLGNYRHLLSRLDMSDEELQYIMNDYNHSEKEQLLTAFMNLSFNDVPLLQEIREKALKYLDVHTDYIITDIVHLTDALIILAITGDIADARKHVRPVWERLEKLDGWYLVELRMINAMLFLFPIDEAILISGTALAQIQKYVNHPFASKIAVSLRHNLCLLLLKNGRYAETIMRIDELIPAAKEAGSYRHLSVCYLRKGLALAKTGNPEGQLLIDQAFRLIEAADDQDFKVNLENEYNLLKEQSNS</sequence>
<dbReference type="CDD" id="cd00093">
    <property type="entry name" value="HTH_XRE"/>
    <property type="match status" value="1"/>
</dbReference>
<dbReference type="PANTHER" id="PTHR37038:SF13">
    <property type="entry name" value="HTH CRO_C1-TYPE DOMAIN-CONTAINING PROTEIN"/>
    <property type="match status" value="1"/>
</dbReference>
<evidence type="ECO:0000313" key="3">
    <source>
        <dbReference type="EMBL" id="SEI87331.1"/>
    </source>
</evidence>
<evidence type="ECO:0000313" key="5">
    <source>
        <dbReference type="Proteomes" id="UP000199280"/>
    </source>
</evidence>
<dbReference type="InterPro" id="IPR001387">
    <property type="entry name" value="Cro/C1-type_HTH"/>
</dbReference>
<evidence type="ECO:0000259" key="1">
    <source>
        <dbReference type="PROSITE" id="PS50943"/>
    </source>
</evidence>
<evidence type="ECO:0000313" key="4">
    <source>
        <dbReference type="Proteomes" id="UP000076878"/>
    </source>
</evidence>
<dbReference type="Gene3D" id="1.25.40.10">
    <property type="entry name" value="Tetratricopeptide repeat domain"/>
    <property type="match status" value="1"/>
</dbReference>
<name>A0A143YH19_9LACT</name>
<dbReference type="SUPFAM" id="SSF47413">
    <property type="entry name" value="lambda repressor-like DNA-binding domains"/>
    <property type="match status" value="1"/>
</dbReference>
<dbReference type="Pfam" id="PF21259">
    <property type="entry name" value="Rgg_C"/>
    <property type="match status" value="1"/>
</dbReference>
<reference evidence="3 5" key="2">
    <citation type="submission" date="2016-10" db="EMBL/GenBank/DDBJ databases">
        <authorList>
            <person name="Varghese N."/>
            <person name="Submissions S."/>
        </authorList>
    </citation>
    <scope>NUCLEOTIDE SEQUENCE [LARGE SCALE GENOMIC DNA]</scope>
    <source>
        <strain evidence="3 5">DSM 22150</strain>
    </source>
</reference>
<proteinExistence type="predicted"/>
<dbReference type="SMART" id="SM00530">
    <property type="entry name" value="HTH_XRE"/>
    <property type="match status" value="1"/>
</dbReference>
<dbReference type="Proteomes" id="UP000199280">
    <property type="component" value="Unassembled WGS sequence"/>
</dbReference>
<dbReference type="RefSeq" id="WP_068621691.1">
    <property type="nucleotide sequence ID" value="NZ_FJNB01000004.1"/>
</dbReference>
<accession>A0A143YH19</accession>
<evidence type="ECO:0000313" key="2">
    <source>
        <dbReference type="EMBL" id="CZQ88727.1"/>
    </source>
</evidence>
<dbReference type="InterPro" id="IPR011990">
    <property type="entry name" value="TPR-like_helical_dom_sf"/>
</dbReference>
<dbReference type="EMBL" id="FJNB01000004">
    <property type="protein sequence ID" value="CZQ88727.1"/>
    <property type="molecule type" value="Genomic_DNA"/>
</dbReference>
<keyword evidence="5" id="KW-1185">Reference proteome</keyword>